<protein>
    <submittedName>
        <fullName evidence="3">Uncharacterized protein</fullName>
    </submittedName>
</protein>
<proteinExistence type="predicted"/>
<accession>A0ABM2ZLG9</accession>
<dbReference type="RefSeq" id="XP_040943495.1">
    <property type="nucleotide sequence ID" value="XM_041087561.1"/>
</dbReference>
<reference evidence="3" key="2">
    <citation type="submission" date="2025-08" db="UniProtKB">
        <authorList>
            <consortium name="RefSeq"/>
        </authorList>
    </citation>
    <scope>IDENTIFICATION</scope>
</reference>
<reference evidence="2" key="1">
    <citation type="journal article" date="2020" name="Nat. Genet.">
        <title>Genomic diversifications of five Gossypium allopolyploid species and their impact on cotton improvement.</title>
        <authorList>
            <person name="Chen Z.J."/>
            <person name="Sreedasyam A."/>
            <person name="Ando A."/>
            <person name="Song Q."/>
            <person name="De Santiago L.M."/>
            <person name="Hulse-Kemp A.M."/>
            <person name="Ding M."/>
            <person name="Ye W."/>
            <person name="Kirkbride R.C."/>
            <person name="Jenkins J."/>
            <person name="Plott C."/>
            <person name="Lovell J."/>
            <person name="Lin Y.M."/>
            <person name="Vaughn R."/>
            <person name="Liu B."/>
            <person name="Simpson S."/>
            <person name="Scheffler B.E."/>
            <person name="Wen L."/>
            <person name="Saski C.A."/>
            <person name="Grover C.E."/>
            <person name="Hu G."/>
            <person name="Conover J.L."/>
            <person name="Carlson J.W."/>
            <person name="Shu S."/>
            <person name="Boston L.B."/>
            <person name="Williams M."/>
            <person name="Peterson D.G."/>
            <person name="McGee K."/>
            <person name="Jones D.C."/>
            <person name="Wendel J.F."/>
            <person name="Stelly D.M."/>
            <person name="Grimwood J."/>
            <person name="Schmutz J."/>
        </authorList>
    </citation>
    <scope>NUCLEOTIDE SEQUENCE [LARGE SCALE GENOMIC DNA]</scope>
    <source>
        <strain evidence="2">cv. TM-1</strain>
    </source>
</reference>
<feature type="region of interest" description="Disordered" evidence="1">
    <location>
        <begin position="1"/>
        <end position="30"/>
    </location>
</feature>
<dbReference type="Proteomes" id="UP000818029">
    <property type="component" value="Chromosome D01"/>
</dbReference>
<keyword evidence="2" id="KW-1185">Reference proteome</keyword>
<evidence type="ECO:0000313" key="3">
    <source>
        <dbReference type="RefSeq" id="XP_040943495.1"/>
    </source>
</evidence>
<organism evidence="2 3">
    <name type="scientific">Gossypium hirsutum</name>
    <name type="common">Upland cotton</name>
    <name type="synonym">Gossypium mexicanum</name>
    <dbReference type="NCBI Taxonomy" id="3635"/>
    <lineage>
        <taxon>Eukaryota</taxon>
        <taxon>Viridiplantae</taxon>
        <taxon>Streptophyta</taxon>
        <taxon>Embryophyta</taxon>
        <taxon>Tracheophyta</taxon>
        <taxon>Spermatophyta</taxon>
        <taxon>Magnoliopsida</taxon>
        <taxon>eudicotyledons</taxon>
        <taxon>Gunneridae</taxon>
        <taxon>Pentapetalae</taxon>
        <taxon>rosids</taxon>
        <taxon>malvids</taxon>
        <taxon>Malvales</taxon>
        <taxon>Malvaceae</taxon>
        <taxon>Malvoideae</taxon>
        <taxon>Gossypium</taxon>
    </lineage>
</organism>
<evidence type="ECO:0000313" key="2">
    <source>
        <dbReference type="Proteomes" id="UP000818029"/>
    </source>
</evidence>
<name>A0ABM2ZLG9_GOSHI</name>
<sequence>MATEAASGNKFKNHQSFNNEVPADGSSGPSITSLRKIQQFSKHDTVKLVERNFLLWKQQILLILEGYGLHEFVLGTVSILPQSVTDTEEAMKGFLEAEVEEGSLVTLNPNVSYVDELGVLSRSAIIVLMRILRVIFFELFKFNYVVSRFRSNQSCY</sequence>
<gene>
    <name evidence="3" type="primary">LOC121213994</name>
</gene>
<evidence type="ECO:0000256" key="1">
    <source>
        <dbReference type="SAM" id="MobiDB-lite"/>
    </source>
</evidence>
<dbReference type="GeneID" id="121213994"/>